<accession>A0ABY8FQD0</accession>
<dbReference type="InterPro" id="IPR020617">
    <property type="entry name" value="Thiolase_C"/>
</dbReference>
<gene>
    <name evidence="7" type="ORF">P7228_09895</name>
</gene>
<dbReference type="InterPro" id="IPR020615">
    <property type="entry name" value="Thiolase_acyl_enz_int_AS"/>
</dbReference>
<dbReference type="InterPro" id="IPR020613">
    <property type="entry name" value="Thiolase_CS"/>
</dbReference>
<evidence type="ECO:0000259" key="5">
    <source>
        <dbReference type="Pfam" id="PF00108"/>
    </source>
</evidence>
<keyword evidence="8" id="KW-1185">Reference proteome</keyword>
<evidence type="ECO:0000256" key="4">
    <source>
        <dbReference type="RuleBase" id="RU003557"/>
    </source>
</evidence>
<feature type="domain" description="Thiolase C-terminal" evidence="6">
    <location>
        <begin position="264"/>
        <end position="384"/>
    </location>
</feature>
<dbReference type="Gene3D" id="3.40.47.10">
    <property type="match status" value="2"/>
</dbReference>
<organism evidence="7 8">
    <name type="scientific">Altererythrobacter arenosus</name>
    <dbReference type="NCBI Taxonomy" id="3032592"/>
    <lineage>
        <taxon>Bacteria</taxon>
        <taxon>Pseudomonadati</taxon>
        <taxon>Pseudomonadota</taxon>
        <taxon>Alphaproteobacteria</taxon>
        <taxon>Sphingomonadales</taxon>
        <taxon>Erythrobacteraceae</taxon>
        <taxon>Altererythrobacter</taxon>
    </lineage>
</organism>
<dbReference type="CDD" id="cd00751">
    <property type="entry name" value="thiolase"/>
    <property type="match status" value="1"/>
</dbReference>
<evidence type="ECO:0000313" key="7">
    <source>
        <dbReference type="EMBL" id="WFL76310.1"/>
    </source>
</evidence>
<dbReference type="EMBL" id="CP121106">
    <property type="protein sequence ID" value="WFL76310.1"/>
    <property type="molecule type" value="Genomic_DNA"/>
</dbReference>
<reference evidence="7 8" key="1">
    <citation type="submission" date="2023-03" db="EMBL/GenBank/DDBJ databases">
        <title>Altererythrobacter sp. CAU 1644 isolated from sand.</title>
        <authorList>
            <person name="Kim W."/>
        </authorList>
    </citation>
    <scope>NUCLEOTIDE SEQUENCE [LARGE SCALE GENOMIC DNA]</scope>
    <source>
        <strain evidence="7 8">CAU 1644</strain>
    </source>
</reference>
<dbReference type="PANTHER" id="PTHR43365:SF1">
    <property type="entry name" value="ACETYL-COA C-ACYLTRANSFERASE"/>
    <property type="match status" value="1"/>
</dbReference>
<dbReference type="InterPro" id="IPR002155">
    <property type="entry name" value="Thiolase"/>
</dbReference>
<keyword evidence="3 4" id="KW-0012">Acyltransferase</keyword>
<dbReference type="PROSITE" id="PS00098">
    <property type="entry name" value="THIOLASE_1"/>
    <property type="match status" value="1"/>
</dbReference>
<protein>
    <submittedName>
        <fullName evidence="7">Acyl-CoA thiolase</fullName>
    </submittedName>
</protein>
<keyword evidence="2 4" id="KW-0808">Transferase</keyword>
<dbReference type="PROSITE" id="PS00737">
    <property type="entry name" value="THIOLASE_2"/>
    <property type="match status" value="1"/>
</dbReference>
<dbReference type="Pfam" id="PF00108">
    <property type="entry name" value="Thiolase_N"/>
    <property type="match status" value="1"/>
</dbReference>
<evidence type="ECO:0000313" key="8">
    <source>
        <dbReference type="Proteomes" id="UP001215827"/>
    </source>
</evidence>
<evidence type="ECO:0000256" key="3">
    <source>
        <dbReference type="ARBA" id="ARBA00023315"/>
    </source>
</evidence>
<feature type="domain" description="Thiolase N-terminal" evidence="5">
    <location>
        <begin position="5"/>
        <end position="218"/>
    </location>
</feature>
<name>A0ABY8FQD0_9SPHN</name>
<evidence type="ECO:0000256" key="1">
    <source>
        <dbReference type="ARBA" id="ARBA00010982"/>
    </source>
</evidence>
<dbReference type="RefSeq" id="WP_278015076.1">
    <property type="nucleotide sequence ID" value="NZ_CP121106.1"/>
</dbReference>
<dbReference type="Pfam" id="PF02803">
    <property type="entry name" value="Thiolase_C"/>
    <property type="match status" value="1"/>
</dbReference>
<dbReference type="InterPro" id="IPR016039">
    <property type="entry name" value="Thiolase-like"/>
</dbReference>
<proteinExistence type="inferred from homology"/>
<sequence>MHEVFLYDAVRTPRGKARPDGGLATFTPPALVAHLVDALRERAGESIGDPGALLLGCVTQTGSQGGHIALAAKLAAGLPHTCAAHTINNYCASSLSAIGHAVARVAAGQERSVLAGGVEMMSLVPFLDDRAEFYTAQELPPSKRFVPPVLAADRLAHSERIGRAELDTCALTSQQRATSTDRDPLLQASRIAAGALTGEECIRPDTTAESLATIPAAFGGLQDQYSEALEGSKFDPLHTIAHAPPVCDGAGLAILGVEGVAPAPRARIVAYAESGGDPAASLTAGIAAMDKALAHADMSLGDMDRIEFMEAFAVTIAKFLRDRSPDPGRVNVGGGHLAKGHPMGATGAILTSTLLDALDGCNGRYGLVVATGAMGIGSAMIVERLAAQRRN</sequence>
<dbReference type="Proteomes" id="UP001215827">
    <property type="component" value="Chromosome"/>
</dbReference>
<dbReference type="SUPFAM" id="SSF53901">
    <property type="entry name" value="Thiolase-like"/>
    <property type="match status" value="2"/>
</dbReference>
<evidence type="ECO:0000256" key="2">
    <source>
        <dbReference type="ARBA" id="ARBA00022679"/>
    </source>
</evidence>
<dbReference type="InterPro" id="IPR020616">
    <property type="entry name" value="Thiolase_N"/>
</dbReference>
<evidence type="ECO:0000259" key="6">
    <source>
        <dbReference type="Pfam" id="PF02803"/>
    </source>
</evidence>
<comment type="similarity">
    <text evidence="1 4">Belongs to the thiolase-like superfamily. Thiolase family.</text>
</comment>
<dbReference type="PIRSF" id="PIRSF000429">
    <property type="entry name" value="Ac-CoA_Ac_transf"/>
    <property type="match status" value="1"/>
</dbReference>
<dbReference type="PANTHER" id="PTHR43365">
    <property type="entry name" value="BLR7806 PROTEIN"/>
    <property type="match status" value="1"/>
</dbReference>